<dbReference type="InterPro" id="IPR002104">
    <property type="entry name" value="Integrase_catalytic"/>
</dbReference>
<dbReference type="InterPro" id="IPR013762">
    <property type="entry name" value="Integrase-like_cat_sf"/>
</dbReference>
<dbReference type="EMBL" id="MOOV01000114">
    <property type="protein sequence ID" value="OUB99902.1"/>
    <property type="molecule type" value="Genomic_DNA"/>
</dbReference>
<evidence type="ECO:0000313" key="3">
    <source>
        <dbReference type="EMBL" id="OUB99902.1"/>
    </source>
</evidence>
<evidence type="ECO:0000256" key="1">
    <source>
        <dbReference type="ARBA" id="ARBA00023172"/>
    </source>
</evidence>
<evidence type="ECO:0000313" key="4">
    <source>
        <dbReference type="Proteomes" id="UP000195160"/>
    </source>
</evidence>
<comment type="caution">
    <text evidence="3">The sequence shown here is derived from an EMBL/GenBank/DDBJ whole genome shotgun (WGS) entry which is preliminary data.</text>
</comment>
<reference evidence="3 4" key="1">
    <citation type="submission" date="2016-10" db="EMBL/GenBank/DDBJ databases">
        <title>Comparative genomics of Bacillus thuringiensis reveals a path to pathogens against multiple invertebrate hosts.</title>
        <authorList>
            <person name="Zheng J."/>
            <person name="Gao Q."/>
            <person name="Liu H."/>
            <person name="Peng D."/>
            <person name="Ruan L."/>
            <person name="Sun M."/>
        </authorList>
    </citation>
    <scope>NUCLEOTIDE SEQUENCE [LARGE SCALE GENOMIC DNA]</scope>
    <source>
        <strain evidence="3">T30001</strain>
    </source>
</reference>
<dbReference type="Gene3D" id="1.10.443.10">
    <property type="entry name" value="Intergrase catalytic core"/>
    <property type="match status" value="1"/>
</dbReference>
<dbReference type="Proteomes" id="UP000195160">
    <property type="component" value="Unassembled WGS sequence"/>
</dbReference>
<feature type="domain" description="Tyr recombinase" evidence="2">
    <location>
        <begin position="170"/>
        <end position="401"/>
    </location>
</feature>
<dbReference type="AlphaFoldDB" id="A0A9X6N6A9"/>
<organism evidence="3 4">
    <name type="scientific">Bacillus thuringiensis subsp. medellin</name>
    <dbReference type="NCBI Taxonomy" id="79672"/>
    <lineage>
        <taxon>Bacteria</taxon>
        <taxon>Bacillati</taxon>
        <taxon>Bacillota</taxon>
        <taxon>Bacilli</taxon>
        <taxon>Bacillales</taxon>
        <taxon>Bacillaceae</taxon>
        <taxon>Bacillus</taxon>
        <taxon>Bacillus cereus group</taxon>
    </lineage>
</organism>
<dbReference type="GO" id="GO:0006310">
    <property type="term" value="P:DNA recombination"/>
    <property type="evidence" value="ECO:0007669"/>
    <property type="project" value="UniProtKB-KW"/>
</dbReference>
<accession>A0A9X6N6A9</accession>
<dbReference type="GO" id="GO:0003677">
    <property type="term" value="F:DNA binding"/>
    <property type="evidence" value="ECO:0007669"/>
    <property type="project" value="InterPro"/>
</dbReference>
<proteinExistence type="predicted"/>
<dbReference type="InterPro" id="IPR011010">
    <property type="entry name" value="DNA_brk_join_enz"/>
</dbReference>
<protein>
    <recommendedName>
        <fullName evidence="2">Tyr recombinase domain-containing protein</fullName>
    </recommendedName>
</protein>
<gene>
    <name evidence="3" type="ORF">BK784_15270</name>
</gene>
<dbReference type="CDD" id="cd00397">
    <property type="entry name" value="DNA_BRE_C"/>
    <property type="match status" value="1"/>
</dbReference>
<dbReference type="RefSeq" id="WP_256941948.1">
    <property type="nucleotide sequence ID" value="NZ_MOOV01000114.1"/>
</dbReference>
<dbReference type="GO" id="GO:0015074">
    <property type="term" value="P:DNA integration"/>
    <property type="evidence" value="ECO:0007669"/>
    <property type="project" value="InterPro"/>
</dbReference>
<name>A0A9X6N6A9_BACTV</name>
<evidence type="ECO:0000259" key="2">
    <source>
        <dbReference type="PROSITE" id="PS51898"/>
    </source>
</evidence>
<sequence>MNKRIDTPLLESIPYSQNIKEQLKQKTMIYGDFSFDDDMWHCLKKRRDTRHLSEYTLHFKNTPQKYRELVKYFVLSLSDSIGHIRTLCRNLIKFFNFLEQNFPKVDLKIVDRSIINKYEYWLRMNTLSDNVKRSCYLAIRKFFSILNEFPELPDINPTKQRNPFPEKKGKPKERYIPQEVIEKWDSVMKTNTAIPLEFRTLYWLLRSFPNRITEILSMKRECIKSFYSEYTILIPTFKQNGGYNRPEIKAIPVIYTGHGKYVINLIRELQVQTGALLSNTKYQFKNKEYIDLLFIVKHWTFSFENKNINIRINDQKNLTFWTHSKVNNLLEQLAIALDIRDKNNNLFIPTTHQFRHNAVTDRLYVVGYTAEQVRKLTGHKNEKMTKYYVHQLLEKHKEIHLNIENLRNEKESPVSFRGKIINLDERTRSQLEKDSRKYLTWEANGKKGVGICSDISGCNPKGTSIHFECYACDWFVPKIEYLDDYQKEYSYWKKITEQIGNNKKRAAHLENAIRNVSYLERIINICEIGIEKFKQETINEQINNKKERYRWE</sequence>
<dbReference type="SUPFAM" id="SSF56349">
    <property type="entry name" value="DNA breaking-rejoining enzymes"/>
    <property type="match status" value="1"/>
</dbReference>
<dbReference type="PROSITE" id="PS51898">
    <property type="entry name" value="TYR_RECOMBINASE"/>
    <property type="match status" value="1"/>
</dbReference>
<keyword evidence="1" id="KW-0233">DNA recombination</keyword>